<name>X0TNH7_9ZZZZ</name>
<protein>
    <submittedName>
        <fullName evidence="1">Uncharacterized protein</fullName>
    </submittedName>
</protein>
<evidence type="ECO:0000313" key="1">
    <source>
        <dbReference type="EMBL" id="GAF88816.1"/>
    </source>
</evidence>
<gene>
    <name evidence="1" type="ORF">S01H1_29259</name>
</gene>
<proteinExistence type="predicted"/>
<feature type="non-terminal residue" evidence="1">
    <location>
        <position position="98"/>
    </location>
</feature>
<reference evidence="1" key="1">
    <citation type="journal article" date="2014" name="Front. Microbiol.">
        <title>High frequency of phylogenetically diverse reductive dehalogenase-homologous genes in deep subseafloor sedimentary metagenomes.</title>
        <authorList>
            <person name="Kawai M."/>
            <person name="Futagami T."/>
            <person name="Toyoda A."/>
            <person name="Takaki Y."/>
            <person name="Nishi S."/>
            <person name="Hori S."/>
            <person name="Arai W."/>
            <person name="Tsubouchi T."/>
            <person name="Morono Y."/>
            <person name="Uchiyama I."/>
            <person name="Ito T."/>
            <person name="Fujiyama A."/>
            <person name="Inagaki F."/>
            <person name="Takami H."/>
        </authorList>
    </citation>
    <scope>NUCLEOTIDE SEQUENCE</scope>
    <source>
        <strain evidence="1">Expedition CK06-06</strain>
    </source>
</reference>
<accession>X0TNH7</accession>
<comment type="caution">
    <text evidence="1">The sequence shown here is derived from an EMBL/GenBank/DDBJ whole genome shotgun (WGS) entry which is preliminary data.</text>
</comment>
<sequence>MEGKKVLTLLVTTCLIVVLTVFMASLAAAESPKKKIVWTFNQQALGKWCDNKFYGEVLPKRLAEATGGRLELHVPINLLPIMEVLHGVRDGIKGEFRP</sequence>
<dbReference type="EMBL" id="BARS01017930">
    <property type="protein sequence ID" value="GAF88816.1"/>
    <property type="molecule type" value="Genomic_DNA"/>
</dbReference>
<dbReference type="AlphaFoldDB" id="X0TNH7"/>
<organism evidence="1">
    <name type="scientific">marine sediment metagenome</name>
    <dbReference type="NCBI Taxonomy" id="412755"/>
    <lineage>
        <taxon>unclassified sequences</taxon>
        <taxon>metagenomes</taxon>
        <taxon>ecological metagenomes</taxon>
    </lineage>
</organism>